<sequence>MIAESTPALCLIRWRWSLQWERDPLTLRSLSLSHRHVGSTAFGPACQ</sequence>
<dbReference type="EMBL" id="AGNK02002582">
    <property type="status" value="NOT_ANNOTATED_CDS"/>
    <property type="molecule type" value="Genomic_DNA"/>
</dbReference>
<reference evidence="1" key="2">
    <citation type="submission" date="2018-08" db="UniProtKB">
        <authorList>
            <consortium name="EnsemblPlants"/>
        </authorList>
    </citation>
    <scope>IDENTIFICATION</scope>
    <source>
        <strain evidence="1">Yugu1</strain>
    </source>
</reference>
<dbReference type="Proteomes" id="UP000004995">
    <property type="component" value="Unassembled WGS sequence"/>
</dbReference>
<dbReference type="EnsemblPlants" id="KQL11188">
    <property type="protein sequence ID" value="KQL11188"/>
    <property type="gene ID" value="SETIT_009026mg"/>
</dbReference>
<dbReference type="InParanoid" id="K3Y488"/>
<proteinExistence type="predicted"/>
<name>K3Y488_SETIT</name>
<accession>K3Y488</accession>
<organism evidence="1 2">
    <name type="scientific">Setaria italica</name>
    <name type="common">Foxtail millet</name>
    <name type="synonym">Panicum italicum</name>
    <dbReference type="NCBI Taxonomy" id="4555"/>
    <lineage>
        <taxon>Eukaryota</taxon>
        <taxon>Viridiplantae</taxon>
        <taxon>Streptophyta</taxon>
        <taxon>Embryophyta</taxon>
        <taxon>Tracheophyta</taxon>
        <taxon>Spermatophyta</taxon>
        <taxon>Magnoliopsida</taxon>
        <taxon>Liliopsida</taxon>
        <taxon>Poales</taxon>
        <taxon>Poaceae</taxon>
        <taxon>PACMAD clade</taxon>
        <taxon>Panicoideae</taxon>
        <taxon>Panicodae</taxon>
        <taxon>Paniceae</taxon>
        <taxon>Cenchrinae</taxon>
        <taxon>Setaria</taxon>
    </lineage>
</organism>
<reference evidence="2" key="1">
    <citation type="journal article" date="2012" name="Nat. Biotechnol.">
        <title>Reference genome sequence of the model plant Setaria.</title>
        <authorList>
            <person name="Bennetzen J.L."/>
            <person name="Schmutz J."/>
            <person name="Wang H."/>
            <person name="Percifield R."/>
            <person name="Hawkins J."/>
            <person name="Pontaroli A.C."/>
            <person name="Estep M."/>
            <person name="Feng L."/>
            <person name="Vaughn J.N."/>
            <person name="Grimwood J."/>
            <person name="Jenkins J."/>
            <person name="Barry K."/>
            <person name="Lindquist E."/>
            <person name="Hellsten U."/>
            <person name="Deshpande S."/>
            <person name="Wang X."/>
            <person name="Wu X."/>
            <person name="Mitros T."/>
            <person name="Triplett J."/>
            <person name="Yang X."/>
            <person name="Ye C.Y."/>
            <person name="Mauro-Herrera M."/>
            <person name="Wang L."/>
            <person name="Li P."/>
            <person name="Sharma M."/>
            <person name="Sharma R."/>
            <person name="Ronald P.C."/>
            <person name="Panaud O."/>
            <person name="Kellogg E.A."/>
            <person name="Brutnell T.P."/>
            <person name="Doust A.N."/>
            <person name="Tuskan G.A."/>
            <person name="Rokhsar D."/>
            <person name="Devos K.M."/>
        </authorList>
    </citation>
    <scope>NUCLEOTIDE SEQUENCE [LARGE SCALE GENOMIC DNA]</scope>
    <source>
        <strain evidence="2">cv. Yugu1</strain>
    </source>
</reference>
<keyword evidence="2" id="KW-1185">Reference proteome</keyword>
<dbReference type="HOGENOM" id="CLU_3176336_0_0_1"/>
<evidence type="ECO:0000313" key="2">
    <source>
        <dbReference type="Proteomes" id="UP000004995"/>
    </source>
</evidence>
<dbReference type="Gramene" id="KQL11188">
    <property type="protein sequence ID" value="KQL11188"/>
    <property type="gene ID" value="SETIT_009026mg"/>
</dbReference>
<protein>
    <submittedName>
        <fullName evidence="1">Uncharacterized protein</fullName>
    </submittedName>
</protein>
<evidence type="ECO:0000313" key="1">
    <source>
        <dbReference type="EnsemblPlants" id="KQL11188"/>
    </source>
</evidence>
<dbReference type="AlphaFoldDB" id="K3Y488"/>